<organism evidence="1 2">
    <name type="scientific">Crenothrix polyspora</name>
    <dbReference type="NCBI Taxonomy" id="360316"/>
    <lineage>
        <taxon>Bacteria</taxon>
        <taxon>Pseudomonadati</taxon>
        <taxon>Pseudomonadota</taxon>
        <taxon>Gammaproteobacteria</taxon>
        <taxon>Methylococcales</taxon>
        <taxon>Crenotrichaceae</taxon>
        <taxon>Crenothrix</taxon>
    </lineage>
</organism>
<sequence length="38" mass="4431">MSIFLHFGECEFKKPFVVSLSNHEPQVLRQAQDERGIL</sequence>
<protein>
    <submittedName>
        <fullName evidence="1">Uncharacterized protein</fullName>
    </submittedName>
</protein>
<evidence type="ECO:0000313" key="1">
    <source>
        <dbReference type="EMBL" id="SJM93540.1"/>
    </source>
</evidence>
<dbReference type="AlphaFoldDB" id="A0A1R4HCE1"/>
<gene>
    <name evidence="1" type="ORF">CRENPOLYSF1_440016</name>
</gene>
<evidence type="ECO:0000313" key="2">
    <source>
        <dbReference type="Proteomes" id="UP000195667"/>
    </source>
</evidence>
<name>A0A1R4HCE1_9GAMM</name>
<dbReference type="EMBL" id="FUKI01000120">
    <property type="protein sequence ID" value="SJM93540.1"/>
    <property type="molecule type" value="Genomic_DNA"/>
</dbReference>
<dbReference type="Proteomes" id="UP000195667">
    <property type="component" value="Unassembled WGS sequence"/>
</dbReference>
<keyword evidence="2" id="KW-1185">Reference proteome</keyword>
<reference evidence="2" key="1">
    <citation type="submission" date="2017-02" db="EMBL/GenBank/DDBJ databases">
        <authorList>
            <person name="Daims H."/>
        </authorList>
    </citation>
    <scope>NUCLEOTIDE SEQUENCE [LARGE SCALE GENOMIC DNA]</scope>
</reference>
<accession>A0A1R4HCE1</accession>
<proteinExistence type="predicted"/>